<gene>
    <name evidence="4" type="ORF">QRT03_23280</name>
</gene>
<dbReference type="InterPro" id="IPR009003">
    <property type="entry name" value="Peptidase_S1_PA"/>
</dbReference>
<dbReference type="Proteomes" id="UP001231924">
    <property type="component" value="Unassembled WGS sequence"/>
</dbReference>
<evidence type="ECO:0000256" key="2">
    <source>
        <dbReference type="SAM" id="Phobius"/>
    </source>
</evidence>
<protein>
    <submittedName>
        <fullName evidence="4">Serine protease</fullName>
    </submittedName>
</protein>
<sequence length="1398" mass="146910">MGEGRRGTGEAQRAVVRFGRSGYAVGAGMLLAPDIVATCAHVVAEALGHDDVPDGMPPDKMRIDLPFLPGRPERWAQVWRWAPPDEDGGGDVAVLRLDEPVPADPPPLRRVADPFGDAFQIAGFPPGREEGSWTAGEFRRGQASGWLQLVDHDDEPVGPGFSGAPVWDVEHEAVVAMAVAADLPGSDGGAYALPIDRVLALAPDLLVNPYRGLAALGEDDAEFFFGRDDDVARAVGVLDATRLLILTGGSGSGKSSLLAAGVIPALRRQGRTIAIARLAGADTAATVVEGIAAGLGAVGAEMATTWRARLRALLEGREVDDLAHRRLVVVIDQFEDLPVLTPEAARAALDVVTALARAGVAVALTARWATFDALRTGSTVADLQRSLVAITPLDRPGLRAAVAEPAARVPGPSFAPELVERIVDDAGDEPGRLPLVAATLTALWDDGRLTVEAYERVGRVEGALVTAAEQVWGALGTEERHEARDALTAMTLPVENGFVRHPSLLASASDRRRRVVERLAEARLVVIGPGPRGEVAELAHQALLEHWPRLRTWVEADADFLRWRAQVGPAAERWAADHEPGVLLRGADLETALRFSSRDDLAPRERSLVDASHGRRRRDRRVRTTAVAVVVVLALVAGVLSIVLGQSNGRLSRALAVANARTLAQLSSSRLPTDAGAATQLALAAYAADPDGVEAREAVGQAFLARRSTVGRFDVPDATGALGGLEIDPSSGAALVAMPSAATVVDGLGGPRPVVTPVPEVDGRLRPLTVVPGGRFVLLADPTGRTLVWDRTDAAPPRELPLARRGVLPTADGAHLLSTVAGGTEVRLDDLVTGASTAVMQLPEAGDTVWPTADPTRVLVRVPDPQVALADITTARPMATLTLRDVRTGAVLGTFSPNTVVAGNGRFLVTCGDEQIGPGTNVLTVADGATGTPTRRIPTSGTGPSCRPDSTMVTSDGEHLAWLENGSSTDATGTDRAQLVGLADGARSSVWLPSAAGLDADDVRSVEHTTAIGTRIRRTSLVGVHDGRVLLADGTGIDLLAPSTVPAWRDSGDTSAPTIAFGGPDGSFVVVMRRFENRARVVDRASGRVLGELDEARMGLDPGETVTNLGSFTDRRTMWVTTRSPTGPRVREFDLPTMTPTGPYELGPAGATGAGADTDTARVQLVRTPDRLVVLSRGVLSWWSTATHRLVAPPTPVATDPDTLSYLDDHGGFTAVDDAADTVAVRDPEGLREWRLGDPRPVPVDVDLTDAETPYQFDHGHLRTLEVPGTLGSRDPTDGHPDAPPTAIPSTASFVGNDVAGDIVTADAPGGSNAVLRFWDGVDLRPRGELRVPGDTGNRLDVIDGRWEMDTANDFVTIPVDADAWRAGLCAVQDRPFTDAERALLPAGADTAAPCGAG</sequence>
<dbReference type="InterPro" id="IPR049052">
    <property type="entry name" value="nSTAND1"/>
</dbReference>
<keyword evidence="4" id="KW-0378">Hydrolase</keyword>
<dbReference type="GO" id="GO:0008233">
    <property type="term" value="F:peptidase activity"/>
    <property type="evidence" value="ECO:0007669"/>
    <property type="project" value="UniProtKB-KW"/>
</dbReference>
<evidence type="ECO:0000313" key="5">
    <source>
        <dbReference type="Proteomes" id="UP001231924"/>
    </source>
</evidence>
<accession>A0ABT7ME16</accession>
<feature type="compositionally biased region" description="Polar residues" evidence="1">
    <location>
        <begin position="931"/>
        <end position="943"/>
    </location>
</feature>
<dbReference type="InterPro" id="IPR043504">
    <property type="entry name" value="Peptidase_S1_PA_chymotrypsin"/>
</dbReference>
<dbReference type="SUPFAM" id="SSF50969">
    <property type="entry name" value="YVTN repeat-like/Quinoprotein amine dehydrogenase"/>
    <property type="match status" value="1"/>
</dbReference>
<dbReference type="SUPFAM" id="SSF82171">
    <property type="entry name" value="DPP6 N-terminal domain-like"/>
    <property type="match status" value="1"/>
</dbReference>
<proteinExistence type="predicted"/>
<dbReference type="EMBL" id="JASVWF010000006">
    <property type="protein sequence ID" value="MDL5158910.1"/>
    <property type="molecule type" value="Genomic_DNA"/>
</dbReference>
<keyword evidence="2" id="KW-1133">Transmembrane helix</keyword>
<comment type="caution">
    <text evidence="4">The sequence shown here is derived from an EMBL/GenBank/DDBJ whole genome shotgun (WGS) entry which is preliminary data.</text>
</comment>
<dbReference type="SUPFAM" id="SSF52540">
    <property type="entry name" value="P-loop containing nucleoside triphosphate hydrolases"/>
    <property type="match status" value="1"/>
</dbReference>
<evidence type="ECO:0000313" key="4">
    <source>
        <dbReference type="EMBL" id="MDL5158910.1"/>
    </source>
</evidence>
<keyword evidence="2" id="KW-0472">Membrane</keyword>
<reference evidence="4 5" key="1">
    <citation type="submission" date="2023-06" db="EMBL/GenBank/DDBJ databases">
        <title>Actinomycetospora Odt1-22.</title>
        <authorList>
            <person name="Supong K."/>
        </authorList>
    </citation>
    <scope>NUCLEOTIDE SEQUENCE [LARGE SCALE GENOMIC DNA]</scope>
    <source>
        <strain evidence="4 5">Odt1-22</strain>
    </source>
</reference>
<dbReference type="Pfam" id="PF13365">
    <property type="entry name" value="Trypsin_2"/>
    <property type="match status" value="1"/>
</dbReference>
<evidence type="ECO:0000259" key="3">
    <source>
        <dbReference type="Pfam" id="PF20703"/>
    </source>
</evidence>
<evidence type="ECO:0000256" key="1">
    <source>
        <dbReference type="SAM" id="MobiDB-lite"/>
    </source>
</evidence>
<keyword evidence="5" id="KW-1185">Reference proteome</keyword>
<dbReference type="Pfam" id="PF20703">
    <property type="entry name" value="nSTAND1"/>
    <property type="match status" value="1"/>
</dbReference>
<keyword evidence="4" id="KW-0645">Protease</keyword>
<keyword evidence="2" id="KW-0812">Transmembrane</keyword>
<dbReference type="InterPro" id="IPR027417">
    <property type="entry name" value="P-loop_NTPase"/>
</dbReference>
<dbReference type="RefSeq" id="WP_286055471.1">
    <property type="nucleotide sequence ID" value="NZ_JASVWF010000006.1"/>
</dbReference>
<feature type="region of interest" description="Disordered" evidence="1">
    <location>
        <begin position="929"/>
        <end position="951"/>
    </location>
</feature>
<feature type="transmembrane region" description="Helical" evidence="2">
    <location>
        <begin position="625"/>
        <end position="644"/>
    </location>
</feature>
<dbReference type="Gene3D" id="2.40.10.10">
    <property type="entry name" value="Trypsin-like serine proteases"/>
    <property type="match status" value="2"/>
</dbReference>
<feature type="region of interest" description="Disordered" evidence="1">
    <location>
        <begin position="1266"/>
        <end position="1287"/>
    </location>
</feature>
<dbReference type="InterPro" id="IPR011044">
    <property type="entry name" value="Quino_amine_DH_bsu"/>
</dbReference>
<organism evidence="4 5">
    <name type="scientific">Actinomycetospora termitidis</name>
    <dbReference type="NCBI Taxonomy" id="3053470"/>
    <lineage>
        <taxon>Bacteria</taxon>
        <taxon>Bacillati</taxon>
        <taxon>Actinomycetota</taxon>
        <taxon>Actinomycetes</taxon>
        <taxon>Pseudonocardiales</taxon>
        <taxon>Pseudonocardiaceae</taxon>
        <taxon>Actinomycetospora</taxon>
    </lineage>
</organism>
<dbReference type="GO" id="GO:0006508">
    <property type="term" value="P:proteolysis"/>
    <property type="evidence" value="ECO:0007669"/>
    <property type="project" value="UniProtKB-KW"/>
</dbReference>
<name>A0ABT7ME16_9PSEU</name>
<dbReference type="SUPFAM" id="SSF50494">
    <property type="entry name" value="Trypsin-like serine proteases"/>
    <property type="match status" value="1"/>
</dbReference>
<feature type="domain" description="Novel STAND NTPase 1" evidence="3">
    <location>
        <begin position="209"/>
        <end position="578"/>
    </location>
</feature>